<dbReference type="PANTHER" id="PTHR44068">
    <property type="entry name" value="ZGC:194242"/>
    <property type="match status" value="1"/>
</dbReference>
<protein>
    <submittedName>
        <fullName evidence="3">Methyltransferase domain-containing protein</fullName>
    </submittedName>
</protein>
<dbReference type="Pfam" id="PF08241">
    <property type="entry name" value="Methyltransf_11"/>
    <property type="match status" value="1"/>
</dbReference>
<dbReference type="GO" id="GO:0032259">
    <property type="term" value="P:methylation"/>
    <property type="evidence" value="ECO:0007669"/>
    <property type="project" value="UniProtKB-KW"/>
</dbReference>
<evidence type="ECO:0000256" key="1">
    <source>
        <dbReference type="ARBA" id="ARBA00022679"/>
    </source>
</evidence>
<organism evidence="3 4">
    <name type="scientific">Amycolatopsis heterodermiae</name>
    <dbReference type="NCBI Taxonomy" id="3110235"/>
    <lineage>
        <taxon>Bacteria</taxon>
        <taxon>Bacillati</taxon>
        <taxon>Actinomycetota</taxon>
        <taxon>Actinomycetes</taxon>
        <taxon>Pseudonocardiales</taxon>
        <taxon>Pseudonocardiaceae</taxon>
        <taxon>Amycolatopsis</taxon>
    </lineage>
</organism>
<feature type="domain" description="Methyltransferase type 11" evidence="2">
    <location>
        <begin position="93"/>
        <end position="191"/>
    </location>
</feature>
<dbReference type="Gene3D" id="3.40.50.150">
    <property type="entry name" value="Vaccinia Virus protein VP39"/>
    <property type="match status" value="1"/>
</dbReference>
<evidence type="ECO:0000313" key="4">
    <source>
        <dbReference type="Proteomes" id="UP001304298"/>
    </source>
</evidence>
<dbReference type="EMBL" id="JAYFSI010000005">
    <property type="protein sequence ID" value="MEA5362532.1"/>
    <property type="molecule type" value="Genomic_DNA"/>
</dbReference>
<evidence type="ECO:0000259" key="2">
    <source>
        <dbReference type="Pfam" id="PF08241"/>
    </source>
</evidence>
<sequence>MTTEMDSARTDHRRAWVRLKEYSMLAALLVVPERWRAGAFFELRGDRSRLTEQSSYRNMGYWKDDPGSLDDASEALADLLGEAAGLGPEGTVLDVGCGFAEQDVRWVERFAPRKIVGLDLMPSQVAAGRRRMARLGLADRVDLRVGSATSLPFEAGSFDQVVALECALHFVTREDFFREARRVLRPHGTLALVDPVTTGGNSGIHGYLERALGAIPRANAYSTEVYADKLRQCGFENVQVRSLRDEVYGGFARYLARRLDDPEVTGRMNAALLMIWRQWVQAWQATTTDQAAYAGNQDYILVVATAPGQNP</sequence>
<reference evidence="3 4" key="1">
    <citation type="submission" date="2023-12" db="EMBL/GenBank/DDBJ databases">
        <title>Amycolatopsis sp. V23-08.</title>
        <authorList>
            <person name="Somphong A."/>
        </authorList>
    </citation>
    <scope>NUCLEOTIDE SEQUENCE [LARGE SCALE GENOMIC DNA]</scope>
    <source>
        <strain evidence="3 4">V23-08</strain>
    </source>
</reference>
<keyword evidence="1" id="KW-0808">Transferase</keyword>
<dbReference type="PANTHER" id="PTHR44068:SF11">
    <property type="entry name" value="GERANYL DIPHOSPHATE 2-C-METHYLTRANSFERASE"/>
    <property type="match status" value="1"/>
</dbReference>
<dbReference type="RefSeq" id="WP_323330073.1">
    <property type="nucleotide sequence ID" value="NZ_JAYFSI010000005.1"/>
</dbReference>
<dbReference type="InterPro" id="IPR050447">
    <property type="entry name" value="Erg6_SMT_methyltransf"/>
</dbReference>
<dbReference type="SUPFAM" id="SSF53335">
    <property type="entry name" value="S-adenosyl-L-methionine-dependent methyltransferases"/>
    <property type="match status" value="1"/>
</dbReference>
<dbReference type="CDD" id="cd02440">
    <property type="entry name" value="AdoMet_MTases"/>
    <property type="match status" value="1"/>
</dbReference>
<dbReference type="GO" id="GO:0008168">
    <property type="term" value="F:methyltransferase activity"/>
    <property type="evidence" value="ECO:0007669"/>
    <property type="project" value="UniProtKB-KW"/>
</dbReference>
<name>A0ABU5R8F9_9PSEU</name>
<comment type="caution">
    <text evidence="3">The sequence shown here is derived from an EMBL/GenBank/DDBJ whole genome shotgun (WGS) entry which is preliminary data.</text>
</comment>
<keyword evidence="4" id="KW-1185">Reference proteome</keyword>
<dbReference type="InterPro" id="IPR029063">
    <property type="entry name" value="SAM-dependent_MTases_sf"/>
</dbReference>
<accession>A0ABU5R8F9</accession>
<dbReference type="InterPro" id="IPR013216">
    <property type="entry name" value="Methyltransf_11"/>
</dbReference>
<keyword evidence="3" id="KW-0489">Methyltransferase</keyword>
<dbReference type="Proteomes" id="UP001304298">
    <property type="component" value="Unassembled WGS sequence"/>
</dbReference>
<gene>
    <name evidence="3" type="ORF">VA596_23555</name>
</gene>
<proteinExistence type="predicted"/>
<evidence type="ECO:0000313" key="3">
    <source>
        <dbReference type="EMBL" id="MEA5362532.1"/>
    </source>
</evidence>